<dbReference type="OrthoDB" id="7829at2157"/>
<organism evidence="1 2">
    <name type="scientific">Nitrosopumilus ureiphilus</name>
    <dbReference type="NCBI Taxonomy" id="1470067"/>
    <lineage>
        <taxon>Archaea</taxon>
        <taxon>Nitrososphaerota</taxon>
        <taxon>Nitrososphaeria</taxon>
        <taxon>Nitrosopumilales</taxon>
        <taxon>Nitrosopumilaceae</taxon>
        <taxon>Nitrosopumilus</taxon>
    </lineage>
</organism>
<dbReference type="EMBL" id="CP026995">
    <property type="protein sequence ID" value="QLH07871.1"/>
    <property type="molecule type" value="Genomic_DNA"/>
</dbReference>
<dbReference type="Proteomes" id="UP000509478">
    <property type="component" value="Chromosome"/>
</dbReference>
<keyword evidence="2" id="KW-1185">Reference proteome</keyword>
<reference evidence="1 2" key="1">
    <citation type="submission" date="2018-02" db="EMBL/GenBank/DDBJ databases">
        <title>Complete genome of Nitrosopumilus ureaphilus PS0.</title>
        <authorList>
            <person name="Qin W."/>
            <person name="Zheng Y."/>
            <person name="Stahl D.A."/>
        </authorList>
    </citation>
    <scope>NUCLEOTIDE SEQUENCE [LARGE SCALE GENOMIC DNA]</scope>
    <source>
        <strain evidence="1 2">PS0</strain>
    </source>
</reference>
<sequence length="104" mass="11834">MSKTIRFVGILCKCGRLKAYDRKKGITPQLTVPETKLVHREALLKAKMNRVFDGKLGKTNWSVESRDNVKWITVYHGKDLILLSTENSSDHNTIVQKILLILGI</sequence>
<dbReference type="KEGG" id="nue:C5F50_02530"/>
<accession>A0A7D5M7A6</accession>
<evidence type="ECO:0000313" key="1">
    <source>
        <dbReference type="EMBL" id="QLH07871.1"/>
    </source>
</evidence>
<protein>
    <submittedName>
        <fullName evidence="1">Uncharacterized protein</fullName>
    </submittedName>
</protein>
<gene>
    <name evidence="1" type="ORF">C5F50_02530</name>
</gene>
<dbReference type="AlphaFoldDB" id="A0A7D5M7A6"/>
<name>A0A7D5M7A6_9ARCH</name>
<evidence type="ECO:0000313" key="2">
    <source>
        <dbReference type="Proteomes" id="UP000509478"/>
    </source>
</evidence>
<proteinExistence type="predicted"/>